<dbReference type="Proteomes" id="UP000823674">
    <property type="component" value="Chromosome A05"/>
</dbReference>
<evidence type="ECO:0000313" key="3">
    <source>
        <dbReference type="Proteomes" id="UP000823674"/>
    </source>
</evidence>
<organism evidence="2 3">
    <name type="scientific">Brassica rapa subsp. trilocularis</name>
    <dbReference type="NCBI Taxonomy" id="1813537"/>
    <lineage>
        <taxon>Eukaryota</taxon>
        <taxon>Viridiplantae</taxon>
        <taxon>Streptophyta</taxon>
        <taxon>Embryophyta</taxon>
        <taxon>Tracheophyta</taxon>
        <taxon>Spermatophyta</taxon>
        <taxon>Magnoliopsida</taxon>
        <taxon>eudicotyledons</taxon>
        <taxon>Gunneridae</taxon>
        <taxon>Pentapetalae</taxon>
        <taxon>rosids</taxon>
        <taxon>malvids</taxon>
        <taxon>Brassicales</taxon>
        <taxon>Brassicaceae</taxon>
        <taxon>Brassiceae</taxon>
        <taxon>Brassica</taxon>
    </lineage>
</organism>
<gene>
    <name evidence="2" type="primary">A05g502620.1_BraROA</name>
    <name evidence="2" type="ORF">IGI04_018640</name>
</gene>
<comment type="caution">
    <text evidence="2">The sequence shown here is derived from an EMBL/GenBank/DDBJ whole genome shotgun (WGS) entry which is preliminary data.</text>
</comment>
<name>A0ABQ7MDI9_BRACM</name>
<keyword evidence="3" id="KW-1185">Reference proteome</keyword>
<reference evidence="2 3" key="1">
    <citation type="submission" date="2021-03" db="EMBL/GenBank/DDBJ databases">
        <authorList>
            <person name="King G.J."/>
            <person name="Bancroft I."/>
            <person name="Baten A."/>
            <person name="Bloomfield J."/>
            <person name="Borpatragohain P."/>
            <person name="He Z."/>
            <person name="Irish N."/>
            <person name="Irwin J."/>
            <person name="Liu K."/>
            <person name="Mauleon R.P."/>
            <person name="Moore J."/>
            <person name="Morris R."/>
            <person name="Ostergaard L."/>
            <person name="Wang B."/>
            <person name="Wells R."/>
        </authorList>
    </citation>
    <scope>NUCLEOTIDE SEQUENCE [LARGE SCALE GENOMIC DNA]</scope>
    <source>
        <strain evidence="2">R-o-18</strain>
        <tissue evidence="2">Leaf</tissue>
    </source>
</reference>
<protein>
    <recommendedName>
        <fullName evidence="1">Reverse transcriptase zinc-binding domain-containing protein</fullName>
    </recommendedName>
</protein>
<evidence type="ECO:0000259" key="1">
    <source>
        <dbReference type="Pfam" id="PF13966"/>
    </source>
</evidence>
<dbReference type="InterPro" id="IPR026960">
    <property type="entry name" value="RVT-Znf"/>
</dbReference>
<proteinExistence type="predicted"/>
<dbReference type="EMBL" id="JADBGQ010000005">
    <property type="protein sequence ID" value="KAG5396826.1"/>
    <property type="molecule type" value="Genomic_DNA"/>
</dbReference>
<feature type="domain" description="Reverse transcriptase zinc-binding" evidence="1">
    <location>
        <begin position="2"/>
        <end position="44"/>
    </location>
</feature>
<accession>A0ABQ7MDI9</accession>
<dbReference type="Pfam" id="PF13966">
    <property type="entry name" value="zf-RVT"/>
    <property type="match status" value="1"/>
</dbReference>
<evidence type="ECO:0000313" key="2">
    <source>
        <dbReference type="EMBL" id="KAG5396826.1"/>
    </source>
</evidence>
<sequence length="250" mass="27355">MRKAVPVSANLSRRGVPSFNCKTCDVEEDDIHVFLKCRVAERVWELAPFATTPLSSISTIGSLIECCNTLTTLPPVGLYTPLWPWILWNLWKARNRLCYENRNFSAMEIVVKAISEAREWQSAQSPPLFRDTQLPPNPGKARVQHPLQVRSGMLLCNVDGAWDAGTRNCGTGGVFSGEGPHGCLPPIKSEVQGPVLQILITSPLERIEAFSWTETTSTATMELSTVTVELSTATEEAWSRLGGDGGAVTA</sequence>